<dbReference type="RefSeq" id="WP_170031553.1">
    <property type="nucleotide sequence ID" value="NZ_JABDTL010000001.1"/>
</dbReference>
<protein>
    <submittedName>
        <fullName evidence="2">Putative membrane protein</fullName>
    </submittedName>
</protein>
<reference evidence="2 3" key="1">
    <citation type="submission" date="2020-08" db="EMBL/GenBank/DDBJ databases">
        <title>Genomic Encyclopedia of Type Strains, Phase IV (KMG-IV): sequencing the most valuable type-strain genomes for metagenomic binning, comparative biology and taxonomic classification.</title>
        <authorList>
            <person name="Goeker M."/>
        </authorList>
    </citation>
    <scope>NUCLEOTIDE SEQUENCE [LARGE SCALE GENOMIC DNA]</scope>
    <source>
        <strain evidence="2 3">DSM 29007</strain>
    </source>
</reference>
<comment type="caution">
    <text evidence="2">The sequence shown here is derived from an EMBL/GenBank/DDBJ whole genome shotgun (WGS) entry which is preliminary data.</text>
</comment>
<evidence type="ECO:0000313" key="3">
    <source>
        <dbReference type="Proteomes" id="UP000582837"/>
    </source>
</evidence>
<evidence type="ECO:0000256" key="1">
    <source>
        <dbReference type="SAM" id="Phobius"/>
    </source>
</evidence>
<keyword evidence="1" id="KW-0472">Membrane</keyword>
<organism evidence="2 3">
    <name type="scientific">Longimicrobium terrae</name>
    <dbReference type="NCBI Taxonomy" id="1639882"/>
    <lineage>
        <taxon>Bacteria</taxon>
        <taxon>Pseudomonadati</taxon>
        <taxon>Gemmatimonadota</taxon>
        <taxon>Longimicrobiia</taxon>
        <taxon>Longimicrobiales</taxon>
        <taxon>Longimicrobiaceae</taxon>
        <taxon>Longimicrobium</taxon>
    </lineage>
</organism>
<accession>A0A841GK52</accession>
<dbReference type="EMBL" id="JACHIA010000001">
    <property type="protein sequence ID" value="MBB6068967.1"/>
    <property type="molecule type" value="Genomic_DNA"/>
</dbReference>
<name>A0A841GK52_9BACT</name>
<keyword evidence="3" id="KW-1185">Reference proteome</keyword>
<keyword evidence="1" id="KW-0812">Transmembrane</keyword>
<sequence length="62" mass="6477">MKFAMMAAVLITLPAICGFIYGAVAGNRFLMAAAAVSLGLNVLPFVVAGWMMRNATGDDMGH</sequence>
<keyword evidence="1" id="KW-1133">Transmembrane helix</keyword>
<dbReference type="Proteomes" id="UP000582837">
    <property type="component" value="Unassembled WGS sequence"/>
</dbReference>
<proteinExistence type="predicted"/>
<evidence type="ECO:0000313" key="2">
    <source>
        <dbReference type="EMBL" id="MBB6068967.1"/>
    </source>
</evidence>
<feature type="transmembrane region" description="Helical" evidence="1">
    <location>
        <begin position="32"/>
        <end position="52"/>
    </location>
</feature>
<dbReference type="AlphaFoldDB" id="A0A841GK52"/>
<gene>
    <name evidence="2" type="ORF">HNQ61_000578</name>
</gene>